<dbReference type="InterPro" id="IPR050877">
    <property type="entry name" value="EMX-VAX-Noto_Homeobox_TFs"/>
</dbReference>
<gene>
    <name evidence="9" type="ORF">FME351_LOCUS25590</name>
    <name evidence="10" type="ORF">TSG867_LOCUS17313</name>
</gene>
<dbReference type="SMART" id="SM00389">
    <property type="entry name" value="HOX"/>
    <property type="match status" value="1"/>
</dbReference>
<dbReference type="SUPFAM" id="SSF46689">
    <property type="entry name" value="Homeodomain-like"/>
    <property type="match status" value="1"/>
</dbReference>
<dbReference type="CDD" id="cd00086">
    <property type="entry name" value="homeodomain"/>
    <property type="match status" value="1"/>
</dbReference>
<feature type="compositionally biased region" description="Basic and acidic residues" evidence="7">
    <location>
        <begin position="155"/>
        <end position="172"/>
    </location>
</feature>
<dbReference type="Pfam" id="PF00046">
    <property type="entry name" value="Homeodomain"/>
    <property type="match status" value="1"/>
</dbReference>
<dbReference type="Gene3D" id="1.10.10.60">
    <property type="entry name" value="Homeodomain-like"/>
    <property type="match status" value="1"/>
</dbReference>
<organism evidence="10 11">
    <name type="scientific">Rotaria socialis</name>
    <dbReference type="NCBI Taxonomy" id="392032"/>
    <lineage>
        <taxon>Eukaryota</taxon>
        <taxon>Metazoa</taxon>
        <taxon>Spiralia</taxon>
        <taxon>Gnathifera</taxon>
        <taxon>Rotifera</taxon>
        <taxon>Eurotatoria</taxon>
        <taxon>Bdelloidea</taxon>
        <taxon>Philodinida</taxon>
        <taxon>Philodinidae</taxon>
        <taxon>Rotaria</taxon>
    </lineage>
</organism>
<dbReference type="PROSITE" id="PS50071">
    <property type="entry name" value="HOMEOBOX_2"/>
    <property type="match status" value="1"/>
</dbReference>
<evidence type="ECO:0000313" key="10">
    <source>
        <dbReference type="EMBL" id="CAF4455123.1"/>
    </source>
</evidence>
<evidence type="ECO:0000256" key="6">
    <source>
        <dbReference type="RuleBase" id="RU000682"/>
    </source>
</evidence>
<comment type="subcellular location">
    <subcellularLocation>
        <location evidence="1 5 6">Nucleus</location>
    </subcellularLocation>
</comment>
<dbReference type="GO" id="GO:0000981">
    <property type="term" value="F:DNA-binding transcription factor activity, RNA polymerase II-specific"/>
    <property type="evidence" value="ECO:0007669"/>
    <property type="project" value="InterPro"/>
</dbReference>
<feature type="DNA-binding region" description="Homeobox" evidence="5">
    <location>
        <begin position="86"/>
        <end position="145"/>
    </location>
</feature>
<dbReference type="PROSITE" id="PS00027">
    <property type="entry name" value="HOMEOBOX_1"/>
    <property type="match status" value="1"/>
</dbReference>
<keyword evidence="3 5" id="KW-0371">Homeobox</keyword>
<dbReference type="PANTHER" id="PTHR24339:SF28">
    <property type="entry name" value="E5-RELATED"/>
    <property type="match status" value="1"/>
</dbReference>
<proteinExistence type="predicted"/>
<dbReference type="InterPro" id="IPR017970">
    <property type="entry name" value="Homeobox_CS"/>
</dbReference>
<dbReference type="GO" id="GO:0005634">
    <property type="term" value="C:nucleus"/>
    <property type="evidence" value="ECO:0007669"/>
    <property type="project" value="UniProtKB-SubCell"/>
</dbReference>
<feature type="domain" description="Homeobox" evidence="8">
    <location>
        <begin position="84"/>
        <end position="144"/>
    </location>
</feature>
<evidence type="ECO:0000256" key="4">
    <source>
        <dbReference type="ARBA" id="ARBA00023242"/>
    </source>
</evidence>
<dbReference type="AlphaFoldDB" id="A0A820SEW7"/>
<dbReference type="Proteomes" id="UP000663869">
    <property type="component" value="Unassembled WGS sequence"/>
</dbReference>
<dbReference type="PANTHER" id="PTHR24339">
    <property type="entry name" value="HOMEOBOX PROTEIN EMX-RELATED"/>
    <property type="match status" value="1"/>
</dbReference>
<keyword evidence="2 5" id="KW-0238">DNA-binding</keyword>
<dbReference type="EMBL" id="CAJOBQ010001100">
    <property type="protein sequence ID" value="CAF4455123.1"/>
    <property type="molecule type" value="Genomic_DNA"/>
</dbReference>
<dbReference type="GO" id="GO:0000978">
    <property type="term" value="F:RNA polymerase II cis-regulatory region sequence-specific DNA binding"/>
    <property type="evidence" value="ECO:0007669"/>
    <property type="project" value="TreeGrafter"/>
</dbReference>
<evidence type="ECO:0000256" key="7">
    <source>
        <dbReference type="SAM" id="MobiDB-lite"/>
    </source>
</evidence>
<protein>
    <recommendedName>
        <fullName evidence="8">Homeobox domain-containing protein</fullName>
    </recommendedName>
</protein>
<sequence>MPVCYNSLSRKSNGFSIDDIIKTHDLPKPSNRLSLCYVPPITWLPPHASSMYQLQRESMLEYLRHTNQLTNSGSMAAFFLNSYRKPKRNRTAFTPSQLLKLENAFEKNHYIVGQERKDLAKHLNLPEAKVKVWYQNRRTKYKRLINEDGNSSTNDIDHQNESSRRIKSSDEHEWNDDDDEEQQQHDHYDLNLDDQEEKSNSN</sequence>
<comment type="caution">
    <text evidence="10">The sequence shown here is derived from an EMBL/GenBank/DDBJ whole genome shotgun (WGS) entry which is preliminary data.</text>
</comment>
<evidence type="ECO:0000259" key="8">
    <source>
        <dbReference type="PROSITE" id="PS50071"/>
    </source>
</evidence>
<dbReference type="EMBL" id="CAJNYU010003365">
    <property type="protein sequence ID" value="CAF3669153.1"/>
    <property type="molecule type" value="Genomic_DNA"/>
</dbReference>
<name>A0A820SEW7_9BILA</name>
<dbReference type="Proteomes" id="UP000663862">
    <property type="component" value="Unassembled WGS sequence"/>
</dbReference>
<dbReference type="InterPro" id="IPR001356">
    <property type="entry name" value="HD"/>
</dbReference>
<evidence type="ECO:0000256" key="5">
    <source>
        <dbReference type="PROSITE-ProRule" id="PRU00108"/>
    </source>
</evidence>
<evidence type="ECO:0000256" key="1">
    <source>
        <dbReference type="ARBA" id="ARBA00004123"/>
    </source>
</evidence>
<dbReference type="InterPro" id="IPR009057">
    <property type="entry name" value="Homeodomain-like_sf"/>
</dbReference>
<evidence type="ECO:0000256" key="3">
    <source>
        <dbReference type="ARBA" id="ARBA00023155"/>
    </source>
</evidence>
<evidence type="ECO:0000313" key="9">
    <source>
        <dbReference type="EMBL" id="CAF3669153.1"/>
    </source>
</evidence>
<keyword evidence="4 5" id="KW-0539">Nucleus</keyword>
<accession>A0A820SEW7</accession>
<dbReference type="FunFam" id="1.10.10.60:FF:000081">
    <property type="entry name" value="Empty spiracles homeobox 2"/>
    <property type="match status" value="1"/>
</dbReference>
<reference evidence="10" key="1">
    <citation type="submission" date="2021-02" db="EMBL/GenBank/DDBJ databases">
        <authorList>
            <person name="Nowell W R."/>
        </authorList>
    </citation>
    <scope>NUCLEOTIDE SEQUENCE</scope>
</reference>
<evidence type="ECO:0000256" key="2">
    <source>
        <dbReference type="ARBA" id="ARBA00023125"/>
    </source>
</evidence>
<feature type="region of interest" description="Disordered" evidence="7">
    <location>
        <begin position="145"/>
        <end position="202"/>
    </location>
</feature>
<evidence type="ECO:0000313" key="11">
    <source>
        <dbReference type="Proteomes" id="UP000663862"/>
    </source>
</evidence>